<dbReference type="PANTHER" id="PTHR32282:SF32">
    <property type="entry name" value="PENICILLIN-BINDING PROTEIN 2A"/>
    <property type="match status" value="1"/>
</dbReference>
<dbReference type="AlphaFoldDB" id="A0A498DCP3"/>
<evidence type="ECO:0000256" key="2">
    <source>
        <dbReference type="ARBA" id="ARBA00022645"/>
    </source>
</evidence>
<organism evidence="20 21">
    <name type="scientific">Oceanobacillus piezotolerans</name>
    <dbReference type="NCBI Taxonomy" id="2448030"/>
    <lineage>
        <taxon>Bacteria</taxon>
        <taxon>Bacillati</taxon>
        <taxon>Bacillota</taxon>
        <taxon>Bacilli</taxon>
        <taxon>Bacillales</taxon>
        <taxon>Bacillaceae</taxon>
        <taxon>Oceanobacillus</taxon>
    </lineage>
</organism>
<dbReference type="Pfam" id="PF00905">
    <property type="entry name" value="Transpeptidase"/>
    <property type="match status" value="1"/>
</dbReference>
<dbReference type="InterPro" id="IPR012338">
    <property type="entry name" value="Beta-lactam/transpept-like"/>
</dbReference>
<dbReference type="GO" id="GO:0030288">
    <property type="term" value="C:outer membrane-bounded periplasmic space"/>
    <property type="evidence" value="ECO:0007669"/>
    <property type="project" value="TreeGrafter"/>
</dbReference>
<dbReference type="InterPro" id="IPR013783">
    <property type="entry name" value="Ig-like_fold"/>
</dbReference>
<gene>
    <name evidence="20" type="ORF">D8M04_00610</name>
</gene>
<evidence type="ECO:0000256" key="7">
    <source>
        <dbReference type="ARBA" id="ARBA00022801"/>
    </source>
</evidence>
<dbReference type="Gene3D" id="3.40.710.10">
    <property type="entry name" value="DD-peptidase/beta-lactamase superfamily"/>
    <property type="match status" value="1"/>
</dbReference>
<evidence type="ECO:0000256" key="9">
    <source>
        <dbReference type="ARBA" id="ARBA00022984"/>
    </source>
</evidence>
<dbReference type="GO" id="GO:0009252">
    <property type="term" value="P:peptidoglycan biosynthetic process"/>
    <property type="evidence" value="ECO:0007669"/>
    <property type="project" value="UniProtKB-KW"/>
</dbReference>
<dbReference type="GO" id="GO:0009002">
    <property type="term" value="F:serine-type D-Ala-D-Ala carboxypeptidase activity"/>
    <property type="evidence" value="ECO:0007669"/>
    <property type="project" value="UniProtKB-EC"/>
</dbReference>
<evidence type="ECO:0000256" key="15">
    <source>
        <dbReference type="ARBA" id="ARBA00049902"/>
    </source>
</evidence>
<evidence type="ECO:0000256" key="12">
    <source>
        <dbReference type="ARBA" id="ARBA00023268"/>
    </source>
</evidence>
<dbReference type="Pfam" id="PF00912">
    <property type="entry name" value="Transgly"/>
    <property type="match status" value="1"/>
</dbReference>
<name>A0A498DCP3_9BACI</name>
<feature type="compositionally biased region" description="Acidic residues" evidence="16">
    <location>
        <begin position="956"/>
        <end position="965"/>
    </location>
</feature>
<evidence type="ECO:0000259" key="19">
    <source>
        <dbReference type="Pfam" id="PF00912"/>
    </source>
</evidence>
<sequence length="1003" mass="112280">MKIKELFHRWREKIKSIGNAINEIPFAKIFKRQWQTGKIQRSSRITYDIIWNIILFFLIVSFIGMFFIGGIGFGYFASLVKDEPLRSQAEMENDIYNYAETSKLYFADDIYIGDIRSDLLREETTLDKVSPMLLQAVTATEDEYFKEHHGVVPKAIFRALFQEITNASMQSGGSTLTQQLIKNQVLTNEVSFERKAKEILLALRLEQFLDKDQILEAYLNIVPYGRNASGDNIAGVQTAAQGIFGINANEVNLAQAAYLAGLPQSPSYYTPFENTGGLKDKEGLQPGLDRMKVVLNRMLDMGHITEKEYKEAIDYDIVADFIEPTPKPLDQYPYLVRELQIEAKELIKEMLIEKEGYTLEEVKADDELNLEFEELAGQALENNGYRIHSTIDKEIYDTFQEVAKNFKQYGPDTVTTLKNSEGQTYTVQQSVQAAAILIDNKTGRIISFLGGREFSEEDQTNYVKALRSNGSTMKPLLVYAPALEKGIIQPGTPIADIPTTFSGGYSPNNFDLRYHGILSARDNLKDSFNIPAVKLYTKVMNDNPVEQYLEKMGITSLGENEYQNASLALGGTSVGISLEENTNAFTTFANAGKFNDAYMIEKITTVDGEVVYEHKPEPVEVFSPQTSYLMVDMMRDVISNGSATYLNSQLRYSGVDWAGKTGTSQNVENVHFVASNPNVTMGSWLGYEYPDSLRCDSCEIYHSNRNMKLWAELINAATAINPELLAPQENFAQPEGIVSRSYCQISGMLPSDLCADAGLVKTDIFNAKFVPTQTDNSLVRAQQILIDGRALPPGANAPDEFVRGNGLMFNPEWFKNQGYDRLSDPTQLYPNKEREKWERIAFPGASRQATIEDDGKAPAAPELTVSGSNLTWNMPAKDVVGYRVYRADSPDGNFTLIESTTSTSFQAGNGYASYRVRAVDFTGKESNPSNPVTVGKAPEKEPPKEEKEEPAKEPAEEKEENENENNNDAASESNENNNESEPEQDTPEEENDSNTEEENSENE</sequence>
<keyword evidence="21" id="KW-1185">Reference proteome</keyword>
<dbReference type="RefSeq" id="WP_121520371.1">
    <property type="nucleotide sequence ID" value="NZ_RCHR01000001.1"/>
</dbReference>
<dbReference type="GO" id="GO:0008658">
    <property type="term" value="F:penicillin binding"/>
    <property type="evidence" value="ECO:0007669"/>
    <property type="project" value="InterPro"/>
</dbReference>
<dbReference type="InterPro" id="IPR023346">
    <property type="entry name" value="Lysozyme-like_dom_sf"/>
</dbReference>
<dbReference type="InterPro" id="IPR001460">
    <property type="entry name" value="PCN-bd_Tpept"/>
</dbReference>
<evidence type="ECO:0000313" key="20">
    <source>
        <dbReference type="EMBL" id="RLL47816.1"/>
    </source>
</evidence>
<protein>
    <submittedName>
        <fullName evidence="20">Penicillin-binding protein</fullName>
    </submittedName>
</protein>
<evidence type="ECO:0000256" key="3">
    <source>
        <dbReference type="ARBA" id="ARBA00022670"/>
    </source>
</evidence>
<dbReference type="InterPro" id="IPR036116">
    <property type="entry name" value="FN3_sf"/>
</dbReference>
<keyword evidence="3" id="KW-0645">Protease</keyword>
<keyword evidence="9" id="KW-0573">Peptidoglycan synthesis</keyword>
<evidence type="ECO:0000256" key="1">
    <source>
        <dbReference type="ARBA" id="ARBA00022475"/>
    </source>
</evidence>
<dbReference type="GO" id="GO:0008360">
    <property type="term" value="P:regulation of cell shape"/>
    <property type="evidence" value="ECO:0007669"/>
    <property type="project" value="UniProtKB-KW"/>
</dbReference>
<feature type="region of interest" description="Disordered" evidence="16">
    <location>
        <begin position="922"/>
        <end position="1003"/>
    </location>
</feature>
<proteinExistence type="predicted"/>
<reference evidence="20 21" key="1">
    <citation type="submission" date="2018-10" db="EMBL/GenBank/DDBJ databases">
        <title>Oceanobacillus sp. YLB-02 draft genome.</title>
        <authorList>
            <person name="Yu L."/>
        </authorList>
    </citation>
    <scope>NUCLEOTIDE SEQUENCE [LARGE SCALE GENOMIC DNA]</scope>
    <source>
        <strain evidence="20 21">YLB-02</strain>
    </source>
</reference>
<dbReference type="GO" id="GO:0006508">
    <property type="term" value="P:proteolysis"/>
    <property type="evidence" value="ECO:0007669"/>
    <property type="project" value="UniProtKB-KW"/>
</dbReference>
<keyword evidence="5" id="KW-0808">Transferase</keyword>
<keyword evidence="2" id="KW-0121">Carboxypeptidase</keyword>
<feature type="domain" description="Glycosyl transferase family 51" evidence="19">
    <location>
        <begin position="115"/>
        <end position="298"/>
    </location>
</feature>
<dbReference type="PANTHER" id="PTHR32282">
    <property type="entry name" value="BINDING PROTEIN TRANSPEPTIDASE, PUTATIVE-RELATED"/>
    <property type="match status" value="1"/>
</dbReference>
<dbReference type="GO" id="GO:0071555">
    <property type="term" value="P:cell wall organization"/>
    <property type="evidence" value="ECO:0007669"/>
    <property type="project" value="UniProtKB-KW"/>
</dbReference>
<feature type="compositionally biased region" description="Basic and acidic residues" evidence="16">
    <location>
        <begin position="937"/>
        <end position="955"/>
    </location>
</feature>
<evidence type="ECO:0000256" key="4">
    <source>
        <dbReference type="ARBA" id="ARBA00022676"/>
    </source>
</evidence>
<dbReference type="SUPFAM" id="SSF53955">
    <property type="entry name" value="Lysozyme-like"/>
    <property type="match status" value="1"/>
</dbReference>
<evidence type="ECO:0000256" key="6">
    <source>
        <dbReference type="ARBA" id="ARBA00022692"/>
    </source>
</evidence>
<dbReference type="SUPFAM" id="SSF49265">
    <property type="entry name" value="Fibronectin type III"/>
    <property type="match status" value="1"/>
</dbReference>
<keyword evidence="1" id="KW-1003">Cell membrane</keyword>
<feature type="domain" description="Penicillin-binding protein transpeptidase" evidence="18">
    <location>
        <begin position="434"/>
        <end position="669"/>
    </location>
</feature>
<dbReference type="Gene3D" id="2.60.40.10">
    <property type="entry name" value="Immunoglobulins"/>
    <property type="match status" value="1"/>
</dbReference>
<dbReference type="GO" id="GO:0008955">
    <property type="term" value="F:peptidoglycan glycosyltransferase activity"/>
    <property type="evidence" value="ECO:0007669"/>
    <property type="project" value="UniProtKB-EC"/>
</dbReference>
<keyword evidence="8" id="KW-0133">Cell shape</keyword>
<evidence type="ECO:0000256" key="8">
    <source>
        <dbReference type="ARBA" id="ARBA00022960"/>
    </source>
</evidence>
<comment type="catalytic activity">
    <reaction evidence="14">
        <text>Preferential cleavage: (Ac)2-L-Lys-D-Ala-|-D-Ala. Also transpeptidation of peptidyl-alanyl moieties that are N-acyl substituents of D-alanine.</text>
        <dbReference type="EC" id="3.4.16.4"/>
    </reaction>
</comment>
<feature type="compositionally biased region" description="Low complexity" evidence="16">
    <location>
        <begin position="966"/>
        <end position="977"/>
    </location>
</feature>
<evidence type="ECO:0000256" key="5">
    <source>
        <dbReference type="ARBA" id="ARBA00022679"/>
    </source>
</evidence>
<feature type="compositionally biased region" description="Acidic residues" evidence="16">
    <location>
        <begin position="978"/>
        <end position="1003"/>
    </location>
</feature>
<evidence type="ECO:0000259" key="18">
    <source>
        <dbReference type="Pfam" id="PF00905"/>
    </source>
</evidence>
<dbReference type="EMBL" id="RCHR01000001">
    <property type="protein sequence ID" value="RLL47816.1"/>
    <property type="molecule type" value="Genomic_DNA"/>
</dbReference>
<dbReference type="InterPro" id="IPR036950">
    <property type="entry name" value="PBP_transglycosylase"/>
</dbReference>
<keyword evidence="11 17" id="KW-0472">Membrane</keyword>
<dbReference type="OrthoDB" id="9766909at2"/>
<keyword evidence="13" id="KW-0961">Cell wall biogenesis/degradation</keyword>
<dbReference type="InterPro" id="IPR001264">
    <property type="entry name" value="Glyco_trans_51"/>
</dbReference>
<evidence type="ECO:0000256" key="11">
    <source>
        <dbReference type="ARBA" id="ARBA00023136"/>
    </source>
</evidence>
<evidence type="ECO:0000313" key="21">
    <source>
        <dbReference type="Proteomes" id="UP000270219"/>
    </source>
</evidence>
<evidence type="ECO:0000256" key="16">
    <source>
        <dbReference type="SAM" id="MobiDB-lite"/>
    </source>
</evidence>
<keyword evidence="6 17" id="KW-0812">Transmembrane</keyword>
<evidence type="ECO:0000256" key="14">
    <source>
        <dbReference type="ARBA" id="ARBA00034000"/>
    </source>
</evidence>
<keyword evidence="10 17" id="KW-1133">Transmembrane helix</keyword>
<accession>A0A498DCP3</accession>
<keyword evidence="7" id="KW-0378">Hydrolase</keyword>
<evidence type="ECO:0000256" key="10">
    <source>
        <dbReference type="ARBA" id="ARBA00022989"/>
    </source>
</evidence>
<dbReference type="Proteomes" id="UP000270219">
    <property type="component" value="Unassembled WGS sequence"/>
</dbReference>
<feature type="transmembrane region" description="Helical" evidence="17">
    <location>
        <begin position="49"/>
        <end position="77"/>
    </location>
</feature>
<comment type="caution">
    <text evidence="20">The sequence shown here is derived from an EMBL/GenBank/DDBJ whole genome shotgun (WGS) entry which is preliminary data.</text>
</comment>
<comment type="catalytic activity">
    <reaction evidence="15">
        <text>[GlcNAc-(1-&gt;4)-Mur2Ac(oyl-L-Ala-gamma-D-Glu-L-Lys-D-Ala-D-Ala)](n)-di-trans,octa-cis-undecaprenyl diphosphate + beta-D-GlcNAc-(1-&gt;4)-Mur2Ac(oyl-L-Ala-gamma-D-Glu-L-Lys-D-Ala-D-Ala)-di-trans,octa-cis-undecaprenyl diphosphate = [GlcNAc-(1-&gt;4)-Mur2Ac(oyl-L-Ala-gamma-D-Glu-L-Lys-D-Ala-D-Ala)](n+1)-di-trans,octa-cis-undecaprenyl diphosphate + di-trans,octa-cis-undecaprenyl diphosphate + H(+)</text>
        <dbReference type="Rhea" id="RHEA:23708"/>
        <dbReference type="Rhea" id="RHEA-COMP:9602"/>
        <dbReference type="Rhea" id="RHEA-COMP:9603"/>
        <dbReference type="ChEBI" id="CHEBI:15378"/>
        <dbReference type="ChEBI" id="CHEBI:58405"/>
        <dbReference type="ChEBI" id="CHEBI:60033"/>
        <dbReference type="ChEBI" id="CHEBI:78435"/>
        <dbReference type="EC" id="2.4.99.28"/>
    </reaction>
</comment>
<dbReference type="Gene3D" id="3.90.1310.40">
    <property type="match status" value="1"/>
</dbReference>
<dbReference type="Gene3D" id="1.10.3810.10">
    <property type="entry name" value="Biosynthetic peptidoglycan transglycosylase-like"/>
    <property type="match status" value="1"/>
</dbReference>
<keyword evidence="4" id="KW-0328">Glycosyltransferase</keyword>
<dbReference type="InterPro" id="IPR050396">
    <property type="entry name" value="Glycosyltr_51/Transpeptidase"/>
</dbReference>
<evidence type="ECO:0000256" key="17">
    <source>
        <dbReference type="SAM" id="Phobius"/>
    </source>
</evidence>
<dbReference type="SUPFAM" id="SSF56601">
    <property type="entry name" value="beta-lactamase/transpeptidase-like"/>
    <property type="match status" value="1"/>
</dbReference>
<keyword evidence="12" id="KW-0511">Multifunctional enzyme</keyword>
<evidence type="ECO:0000256" key="13">
    <source>
        <dbReference type="ARBA" id="ARBA00023316"/>
    </source>
</evidence>